<dbReference type="AlphaFoldDB" id="A0A8T0C897"/>
<proteinExistence type="predicted"/>
<comment type="caution">
    <text evidence="1">The sequence shown here is derived from an EMBL/GenBank/DDBJ whole genome shotgun (WGS) entry which is preliminary data.</text>
</comment>
<sequence>MQPSAFSIIYRSDFFALFLLFVKRNICEHKYNGKTFIYF</sequence>
<reference evidence="1 2" key="1">
    <citation type="journal article" date="2012" name="J. Bacteriol.">
        <title>Genome sequence of the cycloprodigiosin-producing bacterial strain Pseudoalteromonas rubra ATCC 29570(T).</title>
        <authorList>
            <person name="Xie B.B."/>
            <person name="Shu Y.L."/>
            <person name="Qin Q.L."/>
            <person name="Rong J.C."/>
            <person name="Zhang X.Y."/>
            <person name="Chen X.L."/>
            <person name="Zhou B.C."/>
            <person name="Zhang Y.Z."/>
        </authorList>
    </citation>
    <scope>NUCLEOTIDE SEQUENCE [LARGE SCALE GENOMIC DNA]</scope>
    <source>
        <strain evidence="1 2">DSM 6842</strain>
    </source>
</reference>
<dbReference type="Proteomes" id="UP000016480">
    <property type="component" value="Unassembled WGS sequence"/>
</dbReference>
<evidence type="ECO:0000313" key="2">
    <source>
        <dbReference type="Proteomes" id="UP000016480"/>
    </source>
</evidence>
<evidence type="ECO:0000313" key="1">
    <source>
        <dbReference type="EMBL" id="KAF7786810.1"/>
    </source>
</evidence>
<protein>
    <submittedName>
        <fullName evidence="1">Uncharacterized protein</fullName>
    </submittedName>
</protein>
<accession>A0A8T0C897</accession>
<dbReference type="EMBL" id="AHCD03000035">
    <property type="protein sequence ID" value="KAF7786810.1"/>
    <property type="molecule type" value="Genomic_DNA"/>
</dbReference>
<organism evidence="1 2">
    <name type="scientific">Pseudoalteromonas rubra</name>
    <dbReference type="NCBI Taxonomy" id="43658"/>
    <lineage>
        <taxon>Bacteria</taxon>
        <taxon>Pseudomonadati</taxon>
        <taxon>Pseudomonadota</taxon>
        <taxon>Gammaproteobacteria</taxon>
        <taxon>Alteromonadales</taxon>
        <taxon>Pseudoalteromonadaceae</taxon>
        <taxon>Pseudoalteromonas</taxon>
    </lineage>
</organism>
<name>A0A8T0C897_9GAMM</name>
<gene>
    <name evidence="1" type="ORF">PRUB_a1476</name>
</gene>